<evidence type="ECO:0000256" key="2">
    <source>
        <dbReference type="SAM" id="MobiDB-lite"/>
    </source>
</evidence>
<dbReference type="InterPro" id="IPR027417">
    <property type="entry name" value="P-loop_NTPase"/>
</dbReference>
<dbReference type="SUPFAM" id="SSF52540">
    <property type="entry name" value="P-loop containing nucleoside triphosphate hydrolases"/>
    <property type="match status" value="1"/>
</dbReference>
<dbReference type="AlphaFoldDB" id="A0A815NWP1"/>
<comment type="caution">
    <text evidence="3">The sequence shown here is derived from an EMBL/GenBank/DDBJ whole genome shotgun (WGS) entry which is preliminary data.</text>
</comment>
<gene>
    <name evidence="3" type="ORF">ZHD862_LOCUS34766</name>
</gene>
<accession>A0A815NWP1</accession>
<organism evidence="3 4">
    <name type="scientific">Rotaria sordida</name>
    <dbReference type="NCBI Taxonomy" id="392033"/>
    <lineage>
        <taxon>Eukaryota</taxon>
        <taxon>Metazoa</taxon>
        <taxon>Spiralia</taxon>
        <taxon>Gnathifera</taxon>
        <taxon>Rotifera</taxon>
        <taxon>Eurotatoria</taxon>
        <taxon>Bdelloidea</taxon>
        <taxon>Philodinida</taxon>
        <taxon>Philodinidae</taxon>
        <taxon>Rotaria</taxon>
    </lineage>
</organism>
<evidence type="ECO:0000313" key="4">
    <source>
        <dbReference type="Proteomes" id="UP000663864"/>
    </source>
</evidence>
<dbReference type="Gene3D" id="3.40.50.300">
    <property type="entry name" value="P-loop containing nucleotide triphosphate hydrolases"/>
    <property type="match status" value="1"/>
</dbReference>
<evidence type="ECO:0000256" key="1">
    <source>
        <dbReference type="SAM" id="Coils"/>
    </source>
</evidence>
<feature type="coiled-coil region" evidence="1">
    <location>
        <begin position="66"/>
        <end position="93"/>
    </location>
</feature>
<dbReference type="Proteomes" id="UP000663864">
    <property type="component" value="Unassembled WGS sequence"/>
</dbReference>
<protein>
    <submittedName>
        <fullName evidence="3">Uncharacterized protein</fullName>
    </submittedName>
</protein>
<dbReference type="EMBL" id="CAJNOT010004640">
    <property type="protein sequence ID" value="CAF1439791.1"/>
    <property type="molecule type" value="Genomic_DNA"/>
</dbReference>
<feature type="compositionally biased region" description="Polar residues" evidence="2">
    <location>
        <begin position="216"/>
        <end position="225"/>
    </location>
</feature>
<sequence>MSNFEEELNILKKKKLTAKTIVEQQRNEIRLLKSTLTINERLKEIYKQFDNKINIDNNLYNKILQISNDKNEYVSLNEQIHRAINDLSKLIEEILIILSINNNIDLKNHELDIILKKQKECFQLIKWKLSDIYANRVADEVSYQMDFNKRDKLSFEQLNLPSGLLLGLYAMGFQNGPSDTQALILPYSLSDQFQRNIIVQSKTGTGKTDKNTTNDISTSSNKETL</sequence>
<proteinExistence type="predicted"/>
<reference evidence="3" key="1">
    <citation type="submission" date="2021-02" db="EMBL/GenBank/DDBJ databases">
        <authorList>
            <person name="Nowell W R."/>
        </authorList>
    </citation>
    <scope>NUCLEOTIDE SEQUENCE</scope>
</reference>
<evidence type="ECO:0000313" key="3">
    <source>
        <dbReference type="EMBL" id="CAF1439791.1"/>
    </source>
</evidence>
<keyword evidence="1" id="KW-0175">Coiled coil</keyword>
<name>A0A815NWP1_9BILA</name>
<feature type="region of interest" description="Disordered" evidence="2">
    <location>
        <begin position="204"/>
        <end position="225"/>
    </location>
</feature>